<evidence type="ECO:0008006" key="3">
    <source>
        <dbReference type="Google" id="ProtNLM"/>
    </source>
</evidence>
<organism evidence="1 2">
    <name type="scientific">Corynebacterium felinum</name>
    <dbReference type="NCBI Taxonomy" id="131318"/>
    <lineage>
        <taxon>Bacteria</taxon>
        <taxon>Bacillati</taxon>
        <taxon>Actinomycetota</taxon>
        <taxon>Actinomycetes</taxon>
        <taxon>Mycobacteriales</taxon>
        <taxon>Corynebacteriaceae</taxon>
        <taxon>Corynebacterium</taxon>
    </lineage>
</organism>
<protein>
    <recommendedName>
        <fullName evidence="3">Transposase</fullName>
    </recommendedName>
</protein>
<keyword evidence="2" id="KW-1185">Reference proteome</keyword>
<dbReference type="EMBL" id="JAVDYF010000001">
    <property type="protein sequence ID" value="MDR7356186.1"/>
    <property type="molecule type" value="Genomic_DNA"/>
</dbReference>
<accession>A0ABU2BD48</accession>
<proteinExistence type="predicted"/>
<sequence>MIQAKEVTFLSIGYHIQPMLANDPHLVSRVGYRGFLTRVFCGLGERQLKQLFAMSVMVFGHRVTRRSALSCLSVAFARSGDARKPLRRRLYLHTSSAKFFPLRCWVEVS</sequence>
<comment type="caution">
    <text evidence="1">The sequence shown here is derived from an EMBL/GenBank/DDBJ whole genome shotgun (WGS) entry which is preliminary data.</text>
</comment>
<name>A0ABU2BD48_9CORY</name>
<evidence type="ECO:0000313" key="2">
    <source>
        <dbReference type="Proteomes" id="UP001183619"/>
    </source>
</evidence>
<dbReference type="Proteomes" id="UP001183619">
    <property type="component" value="Unassembled WGS sequence"/>
</dbReference>
<gene>
    <name evidence="1" type="ORF">J2S37_002724</name>
</gene>
<evidence type="ECO:0000313" key="1">
    <source>
        <dbReference type="EMBL" id="MDR7356186.1"/>
    </source>
</evidence>
<reference evidence="1 2" key="1">
    <citation type="submission" date="2023-07" db="EMBL/GenBank/DDBJ databases">
        <title>Sequencing the genomes of 1000 actinobacteria strains.</title>
        <authorList>
            <person name="Klenk H.-P."/>
        </authorList>
    </citation>
    <scope>NUCLEOTIDE SEQUENCE [LARGE SCALE GENOMIC DNA]</scope>
    <source>
        <strain evidence="1 2">DSM 44508</strain>
    </source>
</reference>